<feature type="transmembrane region" description="Helical" evidence="6">
    <location>
        <begin position="325"/>
        <end position="344"/>
    </location>
</feature>
<feature type="transmembrane region" description="Helical" evidence="6">
    <location>
        <begin position="461"/>
        <end position="479"/>
    </location>
</feature>
<keyword evidence="4 6" id="KW-0472">Membrane</keyword>
<feature type="transmembrane region" description="Helical" evidence="6">
    <location>
        <begin position="284"/>
        <end position="305"/>
    </location>
</feature>
<proteinExistence type="predicted"/>
<comment type="subcellular location">
    <subcellularLocation>
        <location evidence="1">Membrane</location>
        <topology evidence="1">Multi-pass membrane protein</topology>
    </subcellularLocation>
</comment>
<dbReference type="Proteomes" id="UP001162640">
    <property type="component" value="Unassembled WGS sequence"/>
</dbReference>
<dbReference type="PANTHER" id="PTHR13285">
    <property type="entry name" value="ACYLTRANSFERASE"/>
    <property type="match status" value="1"/>
</dbReference>
<evidence type="ECO:0000256" key="4">
    <source>
        <dbReference type="ARBA" id="ARBA00023136"/>
    </source>
</evidence>
<evidence type="ECO:0000313" key="7">
    <source>
        <dbReference type="EMBL" id="GMH55146.1"/>
    </source>
</evidence>
<dbReference type="EMBL" id="BLQM01000043">
    <property type="protein sequence ID" value="GMH55146.1"/>
    <property type="molecule type" value="Genomic_DNA"/>
</dbReference>
<sequence>MSYLSTLESPLKNLCYSNSPRSSYCKHYLRGTSSIFPKILGLNMITDKGDAQWSAFRGALPILAAFAAFSVLASIALTKKVKVKKSRVNLLIGLAFGCYVHGCGVIWPILFASLFHFIGNFTKGTSVHAFVIWSLAGLTIVAKEPNLPIKQYLNYRTILGRSHGYLDHGVYAGEYSWHLSMNLVLLRLISSSMDGHWAAGGEKTEGMAKQNKNKNKDKDKKDDDNEYRERVKMSRPKEEYSLENVLSHAFYAPLFLAGPTIPFNAYMSYCKKGHGKTCFEIFEYCARVVVAIAYLDVGTSLVHPFALMRAGILKNDIAPKLSGGAVWFTLCFMWLKFLILWRVARGWCLADGIDVTENMGRVWNNNYNISGFWKGWHASFNKWLVRYIYVPLGGSDNKNIAVWFVFGFVAIWHDVETKLLAWGGLNALFFVVEHFLRGLWRKAVKGKGWSEDGFWVRQANAFGGATFIFILMAVNSIGYSVGVSGVGAVIELMTSREALLFMAGSYAAFYTGSMVMFEVRRIEKEWDGWEGRGGKKK</sequence>
<dbReference type="GO" id="GO:0005783">
    <property type="term" value="C:endoplasmic reticulum"/>
    <property type="evidence" value="ECO:0007669"/>
    <property type="project" value="TreeGrafter"/>
</dbReference>
<dbReference type="InterPro" id="IPR004299">
    <property type="entry name" value="MBOAT_fam"/>
</dbReference>
<keyword evidence="3 6" id="KW-1133">Transmembrane helix</keyword>
<comment type="caution">
    <text evidence="7">The sequence shown here is derived from an EMBL/GenBank/DDBJ whole genome shotgun (WGS) entry which is preliminary data.</text>
</comment>
<reference evidence="8" key="1">
    <citation type="journal article" date="2023" name="Commun. Biol.">
        <title>Genome analysis of Parmales, the sister group of diatoms, reveals the evolutionary specialization of diatoms from phago-mixotrophs to photoautotrophs.</title>
        <authorList>
            <person name="Ban H."/>
            <person name="Sato S."/>
            <person name="Yoshikawa S."/>
            <person name="Yamada K."/>
            <person name="Nakamura Y."/>
            <person name="Ichinomiya M."/>
            <person name="Sato N."/>
            <person name="Blanc-Mathieu R."/>
            <person name="Endo H."/>
            <person name="Kuwata A."/>
            <person name="Ogata H."/>
        </authorList>
    </citation>
    <scope>NUCLEOTIDE SEQUENCE [LARGE SCALE GENOMIC DNA]</scope>
</reference>
<feature type="transmembrane region" description="Helical" evidence="6">
    <location>
        <begin position="90"/>
        <end position="118"/>
    </location>
</feature>
<evidence type="ECO:0000256" key="5">
    <source>
        <dbReference type="SAM" id="MobiDB-lite"/>
    </source>
</evidence>
<dbReference type="Pfam" id="PF03062">
    <property type="entry name" value="MBOAT"/>
    <property type="match status" value="1"/>
</dbReference>
<dbReference type="GO" id="GO:0016746">
    <property type="term" value="F:acyltransferase activity"/>
    <property type="evidence" value="ECO:0007669"/>
    <property type="project" value="TreeGrafter"/>
</dbReference>
<gene>
    <name evidence="7" type="ORF">TL16_g01829</name>
</gene>
<feature type="transmembrane region" description="Helical" evidence="6">
    <location>
        <begin position="58"/>
        <end position="78"/>
    </location>
</feature>
<dbReference type="GO" id="GO:0016020">
    <property type="term" value="C:membrane"/>
    <property type="evidence" value="ECO:0007669"/>
    <property type="project" value="UniProtKB-SubCell"/>
</dbReference>
<feature type="transmembrane region" description="Helical" evidence="6">
    <location>
        <begin position="419"/>
        <end position="440"/>
    </location>
</feature>
<evidence type="ECO:0000256" key="6">
    <source>
        <dbReference type="SAM" id="Phobius"/>
    </source>
</evidence>
<name>A0A9W6ZLL2_9STRA</name>
<evidence type="ECO:0000313" key="8">
    <source>
        <dbReference type="Proteomes" id="UP001162640"/>
    </source>
</evidence>
<evidence type="ECO:0000256" key="1">
    <source>
        <dbReference type="ARBA" id="ARBA00004141"/>
    </source>
</evidence>
<dbReference type="PANTHER" id="PTHR13285:SF18">
    <property type="entry name" value="PROTEIN-CYSTEINE N-PALMITOYLTRANSFERASE RASP"/>
    <property type="match status" value="1"/>
</dbReference>
<dbReference type="AlphaFoldDB" id="A0A9W6ZLL2"/>
<dbReference type="InterPro" id="IPR051085">
    <property type="entry name" value="MB_O-acyltransferase"/>
</dbReference>
<feature type="transmembrane region" description="Helical" evidence="6">
    <location>
        <begin position="396"/>
        <end position="413"/>
    </location>
</feature>
<protein>
    <recommendedName>
        <fullName evidence="9">MBOAT-domain-containing protein</fullName>
    </recommendedName>
</protein>
<keyword evidence="2 6" id="KW-0812">Transmembrane</keyword>
<feature type="transmembrane region" description="Helical" evidence="6">
    <location>
        <begin position="499"/>
        <end position="517"/>
    </location>
</feature>
<evidence type="ECO:0008006" key="9">
    <source>
        <dbReference type="Google" id="ProtNLM"/>
    </source>
</evidence>
<evidence type="ECO:0000256" key="2">
    <source>
        <dbReference type="ARBA" id="ARBA00022692"/>
    </source>
</evidence>
<accession>A0A9W6ZLL2</accession>
<organism evidence="7 8">
    <name type="scientific">Triparma laevis f. inornata</name>
    <dbReference type="NCBI Taxonomy" id="1714386"/>
    <lineage>
        <taxon>Eukaryota</taxon>
        <taxon>Sar</taxon>
        <taxon>Stramenopiles</taxon>
        <taxon>Ochrophyta</taxon>
        <taxon>Bolidophyceae</taxon>
        <taxon>Parmales</taxon>
        <taxon>Triparmaceae</taxon>
        <taxon>Triparma</taxon>
    </lineage>
</organism>
<feature type="transmembrane region" description="Helical" evidence="6">
    <location>
        <begin position="124"/>
        <end position="142"/>
    </location>
</feature>
<feature type="compositionally biased region" description="Basic and acidic residues" evidence="5">
    <location>
        <begin position="214"/>
        <end position="234"/>
    </location>
</feature>
<evidence type="ECO:0000256" key="3">
    <source>
        <dbReference type="ARBA" id="ARBA00022989"/>
    </source>
</evidence>
<feature type="region of interest" description="Disordered" evidence="5">
    <location>
        <begin position="204"/>
        <end position="234"/>
    </location>
</feature>